<dbReference type="InterPro" id="IPR011990">
    <property type="entry name" value="TPR-like_helical_dom_sf"/>
</dbReference>
<gene>
    <name evidence="1" type="ORF">D3877_28025</name>
</gene>
<reference evidence="1 2" key="1">
    <citation type="submission" date="2018-09" db="EMBL/GenBank/DDBJ databases">
        <authorList>
            <person name="Zhu H."/>
        </authorList>
    </citation>
    <scope>NUCLEOTIDE SEQUENCE [LARGE SCALE GENOMIC DNA]</scope>
    <source>
        <strain evidence="1 2">K2W22B-5</strain>
    </source>
</reference>
<dbReference type="AlphaFoldDB" id="A0A418VKR8"/>
<dbReference type="SUPFAM" id="SSF48452">
    <property type="entry name" value="TPR-like"/>
    <property type="match status" value="1"/>
</dbReference>
<evidence type="ECO:0000313" key="2">
    <source>
        <dbReference type="Proteomes" id="UP000283458"/>
    </source>
</evidence>
<accession>A0A418VKR8</accession>
<evidence type="ECO:0000313" key="1">
    <source>
        <dbReference type="EMBL" id="RJF76747.1"/>
    </source>
</evidence>
<dbReference type="Proteomes" id="UP000283458">
    <property type="component" value="Unassembled WGS sequence"/>
</dbReference>
<evidence type="ECO:0008006" key="3">
    <source>
        <dbReference type="Google" id="ProtNLM"/>
    </source>
</evidence>
<protein>
    <recommendedName>
        <fullName evidence="3">Tetratricopeptide repeat protein</fullName>
    </recommendedName>
</protein>
<keyword evidence="2" id="KW-1185">Reference proteome</keyword>
<comment type="caution">
    <text evidence="1">The sequence shown here is derived from an EMBL/GenBank/DDBJ whole genome shotgun (WGS) entry which is preliminary data.</text>
</comment>
<dbReference type="EMBL" id="QYUL01000006">
    <property type="protein sequence ID" value="RJF76747.1"/>
    <property type="molecule type" value="Genomic_DNA"/>
</dbReference>
<dbReference type="RefSeq" id="WP_119834101.1">
    <property type="nucleotide sequence ID" value="NZ_QYUL01000006.1"/>
</dbReference>
<organism evidence="1 2">
    <name type="scientific">Azospirillum cavernae</name>
    <dbReference type="NCBI Taxonomy" id="2320860"/>
    <lineage>
        <taxon>Bacteria</taxon>
        <taxon>Pseudomonadati</taxon>
        <taxon>Pseudomonadota</taxon>
        <taxon>Alphaproteobacteria</taxon>
        <taxon>Rhodospirillales</taxon>
        <taxon>Azospirillaceae</taxon>
        <taxon>Azospirillum</taxon>
    </lineage>
</organism>
<proteinExistence type="predicted"/>
<sequence>MSARDPVTAQFLRYSAQWSEPLLHSARIILEAVGMRRILASAMPRLGVPLETQAPYRLLAMGAASGHALEQADRMLALIAETRPEEFRAHFWRGLLCLERGDPQAALPHLERAAAWFSGSALAFFYASRIERARSWRGRETPRLAAAVAAAPELPAARRRLADIRRAANPAAAAAQYLAVAHHGMLPLYGQSFAQAQAEAQTRLAVLKSGDSRKDEPLTEGDAPVCIRPLRAGQNDLERYCERALDTSLRNPPMPGSPVDRPDAVHILPLYHIGYTLVRWRERFYAVDWRIGWIKPHHLESTPDRPVPNADTVAALQRLIAAESASPPF</sequence>
<name>A0A418VKR8_9PROT</name>
<dbReference type="Gene3D" id="1.25.40.10">
    <property type="entry name" value="Tetratricopeptide repeat domain"/>
    <property type="match status" value="1"/>
</dbReference>